<dbReference type="Pfam" id="PF00125">
    <property type="entry name" value="Histone"/>
    <property type="match status" value="1"/>
</dbReference>
<dbReference type="SUPFAM" id="SSF47113">
    <property type="entry name" value="Histone-fold"/>
    <property type="match status" value="1"/>
</dbReference>
<evidence type="ECO:0000256" key="2">
    <source>
        <dbReference type="SAM" id="MobiDB-lite"/>
    </source>
</evidence>
<dbReference type="Proteomes" id="UP000694414">
    <property type="component" value="Unplaced"/>
</dbReference>
<dbReference type="PANTHER" id="PTHR23428">
    <property type="entry name" value="HISTONE H2B"/>
    <property type="match status" value="1"/>
</dbReference>
<evidence type="ECO:0000259" key="3">
    <source>
        <dbReference type="Pfam" id="PF00125"/>
    </source>
</evidence>
<feature type="compositionally biased region" description="Basic and acidic residues" evidence="2">
    <location>
        <begin position="55"/>
        <end position="64"/>
    </location>
</feature>
<comment type="similarity">
    <text evidence="1">Belongs to the histone H2B family.</text>
</comment>
<dbReference type="Ensembl" id="ENSPSMT00000002988.1">
    <property type="protein sequence ID" value="ENSPSMP00000002509.1"/>
    <property type="gene ID" value="ENSPSMG00000001982.1"/>
</dbReference>
<reference evidence="4" key="2">
    <citation type="submission" date="2025-09" db="UniProtKB">
        <authorList>
            <consortium name="Ensembl"/>
        </authorList>
    </citation>
    <scope>IDENTIFICATION</scope>
</reference>
<dbReference type="GO" id="GO:0046982">
    <property type="term" value="F:protein heterodimerization activity"/>
    <property type="evidence" value="ECO:0007669"/>
    <property type="project" value="InterPro"/>
</dbReference>
<dbReference type="InterPro" id="IPR009072">
    <property type="entry name" value="Histone-fold"/>
</dbReference>
<dbReference type="SMART" id="SM00427">
    <property type="entry name" value="H2B"/>
    <property type="match status" value="1"/>
</dbReference>
<dbReference type="FunFam" id="1.10.20.10:FF:000043">
    <property type="entry name" value="Histone H2B"/>
    <property type="match status" value="1"/>
</dbReference>
<evidence type="ECO:0000313" key="4">
    <source>
        <dbReference type="Ensembl" id="ENSPSMP00000002509.1"/>
    </source>
</evidence>
<evidence type="ECO:0000313" key="5">
    <source>
        <dbReference type="Proteomes" id="UP000694414"/>
    </source>
</evidence>
<dbReference type="GO" id="GO:0030527">
    <property type="term" value="F:structural constituent of chromatin"/>
    <property type="evidence" value="ECO:0007669"/>
    <property type="project" value="InterPro"/>
</dbReference>
<dbReference type="Gene3D" id="1.10.20.10">
    <property type="entry name" value="Histone, subunit A"/>
    <property type="match status" value="1"/>
</dbReference>
<sequence length="166" mass="18333">GSRRAVPASQMPVTAVSAMAEPSSELSTEARPGAAGPQEAESTTPQKQKQKQKHKQEQEQEQKQPRRRGRRSSRGGSFATYFARIVRQFPGGLRLSREAVSVMDSFVHDMLERIGEEAGRLASYTQHATITTREIQTAVRLMMPGHLGRNAVSAGNKAVLRYTRSQ</sequence>
<name>A0A8C8YP38_PROSS</name>
<dbReference type="PRINTS" id="PR00621">
    <property type="entry name" value="HISTONEH2B"/>
</dbReference>
<accession>A0A8C8YP38</accession>
<protein>
    <recommendedName>
        <fullName evidence="3">Core Histone H2A/H2B/H3 domain-containing protein</fullName>
    </recommendedName>
</protein>
<dbReference type="AlphaFoldDB" id="A0A8C8YP38"/>
<dbReference type="GeneTree" id="ENSGT01150000287005"/>
<reference evidence="4" key="1">
    <citation type="submission" date="2025-08" db="UniProtKB">
        <authorList>
            <consortium name="Ensembl"/>
        </authorList>
    </citation>
    <scope>IDENTIFICATION</scope>
</reference>
<evidence type="ECO:0000256" key="1">
    <source>
        <dbReference type="ARBA" id="ARBA00006846"/>
    </source>
</evidence>
<dbReference type="CDD" id="cd22910">
    <property type="entry name" value="HFD_H2B"/>
    <property type="match status" value="1"/>
</dbReference>
<dbReference type="GO" id="GO:0005634">
    <property type="term" value="C:nucleus"/>
    <property type="evidence" value="ECO:0007669"/>
    <property type="project" value="UniProtKB-ARBA"/>
</dbReference>
<dbReference type="GO" id="GO:0003677">
    <property type="term" value="F:DNA binding"/>
    <property type="evidence" value="ECO:0007669"/>
    <property type="project" value="InterPro"/>
</dbReference>
<organism evidence="4 5">
    <name type="scientific">Prolemur simus</name>
    <name type="common">Greater bamboo lemur</name>
    <name type="synonym">Hapalemur simus</name>
    <dbReference type="NCBI Taxonomy" id="1328070"/>
    <lineage>
        <taxon>Eukaryota</taxon>
        <taxon>Metazoa</taxon>
        <taxon>Chordata</taxon>
        <taxon>Craniata</taxon>
        <taxon>Vertebrata</taxon>
        <taxon>Euteleostomi</taxon>
        <taxon>Mammalia</taxon>
        <taxon>Eutheria</taxon>
        <taxon>Euarchontoglires</taxon>
        <taxon>Primates</taxon>
        <taxon>Strepsirrhini</taxon>
        <taxon>Lemuriformes</taxon>
        <taxon>Lemuridae</taxon>
        <taxon>Prolemur</taxon>
    </lineage>
</organism>
<dbReference type="GO" id="GO:0000786">
    <property type="term" value="C:nucleosome"/>
    <property type="evidence" value="ECO:0007669"/>
    <property type="project" value="InterPro"/>
</dbReference>
<feature type="region of interest" description="Disordered" evidence="2">
    <location>
        <begin position="1"/>
        <end position="77"/>
    </location>
</feature>
<feature type="domain" description="Core Histone H2A/H2B/H3" evidence="3">
    <location>
        <begin position="61"/>
        <end position="141"/>
    </location>
</feature>
<keyword evidence="5" id="KW-1185">Reference proteome</keyword>
<proteinExistence type="inferred from homology"/>
<dbReference type="InterPro" id="IPR000558">
    <property type="entry name" value="Histone_H2B"/>
</dbReference>
<dbReference type="InterPro" id="IPR007125">
    <property type="entry name" value="H2A/H2B/H3"/>
</dbReference>